<reference evidence="2 3" key="1">
    <citation type="journal article" date="2020" name="Nature">
        <title>Six reference-quality genomes reveal evolution of bat adaptations.</title>
        <authorList>
            <person name="Jebb D."/>
            <person name="Huang Z."/>
            <person name="Pippel M."/>
            <person name="Hughes G.M."/>
            <person name="Lavrichenko K."/>
            <person name="Devanna P."/>
            <person name="Winkler S."/>
            <person name="Jermiin L.S."/>
            <person name="Skirmuntt E.C."/>
            <person name="Katzourakis A."/>
            <person name="Burkitt-Gray L."/>
            <person name="Ray D.A."/>
            <person name="Sullivan K.A.M."/>
            <person name="Roscito J.G."/>
            <person name="Kirilenko B.M."/>
            <person name="Davalos L.M."/>
            <person name="Corthals A.P."/>
            <person name="Power M.L."/>
            <person name="Jones G."/>
            <person name="Ransome R.D."/>
            <person name="Dechmann D.K.N."/>
            <person name="Locatelli A.G."/>
            <person name="Puechmaille S.J."/>
            <person name="Fedrigo O."/>
            <person name="Jarvis E.D."/>
            <person name="Hiller M."/>
            <person name="Vernes S.C."/>
            <person name="Myers E.W."/>
            <person name="Teeling E.C."/>
        </authorList>
    </citation>
    <scope>NUCLEOTIDE SEQUENCE [LARGE SCALE GENOMIC DNA]</scope>
    <source>
        <strain evidence="2">MMyoMyo1</strain>
        <tissue evidence="2">Flight muscle</tissue>
    </source>
</reference>
<protein>
    <submittedName>
        <fullName evidence="2">Uncharacterized protein</fullName>
    </submittedName>
</protein>
<comment type="caution">
    <text evidence="2">The sequence shown here is derived from an EMBL/GenBank/DDBJ whole genome shotgun (WGS) entry which is preliminary data.</text>
</comment>
<feature type="region of interest" description="Disordered" evidence="1">
    <location>
        <begin position="62"/>
        <end position="209"/>
    </location>
</feature>
<name>A0A7J7WHX1_MYOMY</name>
<proteinExistence type="predicted"/>
<keyword evidence="3" id="KW-1185">Reference proteome</keyword>
<dbReference type="AlphaFoldDB" id="A0A7J7WHX1"/>
<accession>A0A7J7WHX1</accession>
<dbReference type="EMBL" id="JABWUV010000008">
    <property type="protein sequence ID" value="KAF6336979.1"/>
    <property type="molecule type" value="Genomic_DNA"/>
</dbReference>
<evidence type="ECO:0000313" key="3">
    <source>
        <dbReference type="Proteomes" id="UP000527355"/>
    </source>
</evidence>
<sequence>MAVNRQQRWRLICILRHNDGRRKGKDERSCLPMSEPRWQPRAGELGHHCDWRSRATFAGPGPVIGEGGWGREEGMSASSLPRGLLRSRITSDPRTPRGGARGQAAPLPGDMVPGRHSQAPEGDPGAGARNLVLGATQPGPRRRPMARERDPVPGRRRSQAPGLCCRWGTRSGPRGDAARPQKKAQGPGLCRRWGTQSSAQAVAHPQPQK</sequence>
<dbReference type="Proteomes" id="UP000527355">
    <property type="component" value="Unassembled WGS sequence"/>
</dbReference>
<organism evidence="2 3">
    <name type="scientific">Myotis myotis</name>
    <name type="common">Greater mouse-eared bat</name>
    <name type="synonym">Vespertilio myotis</name>
    <dbReference type="NCBI Taxonomy" id="51298"/>
    <lineage>
        <taxon>Eukaryota</taxon>
        <taxon>Metazoa</taxon>
        <taxon>Chordata</taxon>
        <taxon>Craniata</taxon>
        <taxon>Vertebrata</taxon>
        <taxon>Euteleostomi</taxon>
        <taxon>Mammalia</taxon>
        <taxon>Eutheria</taxon>
        <taxon>Laurasiatheria</taxon>
        <taxon>Chiroptera</taxon>
        <taxon>Yangochiroptera</taxon>
        <taxon>Vespertilionidae</taxon>
        <taxon>Myotis</taxon>
    </lineage>
</organism>
<evidence type="ECO:0000256" key="1">
    <source>
        <dbReference type="SAM" id="MobiDB-lite"/>
    </source>
</evidence>
<gene>
    <name evidence="2" type="ORF">mMyoMyo1_012161</name>
</gene>
<evidence type="ECO:0000313" key="2">
    <source>
        <dbReference type="EMBL" id="KAF6336979.1"/>
    </source>
</evidence>